<proteinExistence type="inferred from homology"/>
<dbReference type="CDD" id="cd01876">
    <property type="entry name" value="YihA_EngB"/>
    <property type="match status" value="1"/>
</dbReference>
<evidence type="ECO:0000256" key="1">
    <source>
        <dbReference type="ARBA" id="ARBA00001946"/>
    </source>
</evidence>
<dbReference type="GO" id="GO:0005739">
    <property type="term" value="C:mitochondrion"/>
    <property type="evidence" value="ECO:0007669"/>
    <property type="project" value="TreeGrafter"/>
</dbReference>
<dbReference type="InterPro" id="IPR052279">
    <property type="entry name" value="EngB_GTPase"/>
</dbReference>
<dbReference type="PROSITE" id="PS51706">
    <property type="entry name" value="G_ENGB"/>
    <property type="match status" value="1"/>
</dbReference>
<dbReference type="PANTHER" id="PTHR46498:SF1">
    <property type="entry name" value="GTP-BINDING PROTEIN 8"/>
    <property type="match status" value="1"/>
</dbReference>
<dbReference type="InterPro" id="IPR006073">
    <property type="entry name" value="GTP-bd"/>
</dbReference>
<dbReference type="GO" id="GO:0005525">
    <property type="term" value="F:GTP binding"/>
    <property type="evidence" value="ECO:0007669"/>
    <property type="project" value="UniProtKB-KW"/>
</dbReference>
<dbReference type="GO" id="GO:0046872">
    <property type="term" value="F:metal ion binding"/>
    <property type="evidence" value="ECO:0007669"/>
    <property type="project" value="UniProtKB-KW"/>
</dbReference>
<evidence type="ECO:0000256" key="3">
    <source>
        <dbReference type="ARBA" id="ARBA00015370"/>
    </source>
</evidence>
<dbReference type="EMBL" id="JAVRRL010000021">
    <property type="protein sequence ID" value="KAK5113839.1"/>
    <property type="molecule type" value="Genomic_DNA"/>
</dbReference>
<evidence type="ECO:0000256" key="5">
    <source>
        <dbReference type="ARBA" id="ARBA00022741"/>
    </source>
</evidence>
<accession>A0AAN7YPX2</accession>
<comment type="similarity">
    <text evidence="2">Belongs to the TRAFAC class TrmE-Era-EngA-EngB-Septin-like GTPase superfamily. EngB GTPase family.</text>
</comment>
<dbReference type="Gene3D" id="3.40.50.300">
    <property type="entry name" value="P-loop containing nucleotide triphosphate hydrolases"/>
    <property type="match status" value="1"/>
</dbReference>
<protein>
    <recommendedName>
        <fullName evidence="3">GTP-binding protein 8</fullName>
    </recommendedName>
</protein>
<evidence type="ECO:0000313" key="10">
    <source>
        <dbReference type="Proteomes" id="UP001310890"/>
    </source>
</evidence>
<comment type="cofactor">
    <cofactor evidence="1">
        <name>Mg(2+)</name>
        <dbReference type="ChEBI" id="CHEBI:18420"/>
    </cofactor>
</comment>
<evidence type="ECO:0000256" key="7">
    <source>
        <dbReference type="ARBA" id="ARBA00023134"/>
    </source>
</evidence>
<dbReference type="AlphaFoldDB" id="A0AAN7YPX2"/>
<name>A0AAN7YPX2_9PEZI</name>
<reference evidence="9" key="1">
    <citation type="submission" date="2023-08" db="EMBL/GenBank/DDBJ databases">
        <title>Black Yeasts Isolated from many extreme environments.</title>
        <authorList>
            <person name="Coleine C."/>
            <person name="Stajich J.E."/>
            <person name="Selbmann L."/>
        </authorList>
    </citation>
    <scope>NUCLEOTIDE SEQUENCE</scope>
    <source>
        <strain evidence="9">CCFEE 5401</strain>
    </source>
</reference>
<gene>
    <name evidence="9" type="ORF">LTR62_003223</name>
</gene>
<evidence type="ECO:0000256" key="4">
    <source>
        <dbReference type="ARBA" id="ARBA00022723"/>
    </source>
</evidence>
<dbReference type="Pfam" id="PF01926">
    <property type="entry name" value="MMR_HSR1"/>
    <property type="match status" value="1"/>
</dbReference>
<sequence>MDIFRLPSPLRRSLLSIVPLHRALTTTTYQPLNSLDPYTPPPLLTLSPTTLNTYNIALPPTGTQLTYAHNFFSSTPPTYLWTSPFFRSFPPSPHPEVAFLGRSNVGKSSLLNALFGRPNARFAHVSKRPGRTRTMNGFGVSGGLLIGTAPREGEREAAWKRFPRGGVVVVDMPGYGGGSREEWGREVMKYLENRKQLRRTFVLVDAEHGLKGSDVEIITHLRRQGIAHQIVVSKVDKLLYPGAKAPGPERLSNGLHKLNALCADMRKELNREAGDGRDSMMDVLCCSSEKRLGGGFGGQKQRRIGVDEVRWAVLSACGLDCDQRGGRRRTMEEDYTILSDEG</sequence>
<feature type="domain" description="EngB-type G" evidence="8">
    <location>
        <begin position="93"/>
        <end position="290"/>
    </location>
</feature>
<organism evidence="9 10">
    <name type="scientific">Meristemomyces frigidus</name>
    <dbReference type="NCBI Taxonomy" id="1508187"/>
    <lineage>
        <taxon>Eukaryota</taxon>
        <taxon>Fungi</taxon>
        <taxon>Dikarya</taxon>
        <taxon>Ascomycota</taxon>
        <taxon>Pezizomycotina</taxon>
        <taxon>Dothideomycetes</taxon>
        <taxon>Dothideomycetidae</taxon>
        <taxon>Mycosphaerellales</taxon>
        <taxon>Teratosphaeriaceae</taxon>
        <taxon>Meristemomyces</taxon>
    </lineage>
</organism>
<comment type="caution">
    <text evidence="9">The sequence shown here is derived from an EMBL/GenBank/DDBJ whole genome shotgun (WGS) entry which is preliminary data.</text>
</comment>
<evidence type="ECO:0000313" key="9">
    <source>
        <dbReference type="EMBL" id="KAK5113839.1"/>
    </source>
</evidence>
<evidence type="ECO:0000256" key="2">
    <source>
        <dbReference type="ARBA" id="ARBA00009638"/>
    </source>
</evidence>
<dbReference type="SUPFAM" id="SSF52540">
    <property type="entry name" value="P-loop containing nucleoside triphosphate hydrolases"/>
    <property type="match status" value="1"/>
</dbReference>
<dbReference type="InterPro" id="IPR019987">
    <property type="entry name" value="GTP-bd_ribosome_bio_YsxC"/>
</dbReference>
<evidence type="ECO:0000256" key="6">
    <source>
        <dbReference type="ARBA" id="ARBA00022842"/>
    </source>
</evidence>
<dbReference type="InterPro" id="IPR027417">
    <property type="entry name" value="P-loop_NTPase"/>
</dbReference>
<keyword evidence="4" id="KW-0479">Metal-binding</keyword>
<keyword evidence="5" id="KW-0547">Nucleotide-binding</keyword>
<dbReference type="PANTHER" id="PTHR46498">
    <property type="entry name" value="GTP-BINDING PROTEIN 8"/>
    <property type="match status" value="1"/>
</dbReference>
<evidence type="ECO:0000259" key="8">
    <source>
        <dbReference type="PROSITE" id="PS51706"/>
    </source>
</evidence>
<dbReference type="InterPro" id="IPR030393">
    <property type="entry name" value="G_ENGB_dom"/>
</dbReference>
<keyword evidence="7" id="KW-0342">GTP-binding</keyword>
<dbReference type="HAMAP" id="MF_00321">
    <property type="entry name" value="GTPase_EngB"/>
    <property type="match status" value="1"/>
</dbReference>
<keyword evidence="6" id="KW-0460">Magnesium</keyword>
<dbReference type="Proteomes" id="UP001310890">
    <property type="component" value="Unassembled WGS sequence"/>
</dbReference>